<evidence type="ECO:0000313" key="2">
    <source>
        <dbReference type="Proteomes" id="UP000245876"/>
    </source>
</evidence>
<gene>
    <name evidence="1" type="ORF">DF196_01885</name>
</gene>
<evidence type="ECO:0000313" key="1">
    <source>
        <dbReference type="EMBL" id="PWG66677.1"/>
    </source>
</evidence>
<dbReference type="Proteomes" id="UP000245876">
    <property type="component" value="Unassembled WGS sequence"/>
</dbReference>
<accession>A0A2U2NC58</accession>
<dbReference type="EMBL" id="QFFM01000003">
    <property type="protein sequence ID" value="PWG66677.1"/>
    <property type="molecule type" value="Genomic_DNA"/>
</dbReference>
<protein>
    <submittedName>
        <fullName evidence="1">Uncharacterized protein</fullName>
    </submittedName>
</protein>
<dbReference type="AlphaFoldDB" id="A0A2U2NC58"/>
<sequence length="138" mass="14943">MDEDDTIAIHLIPRLVTADAPSLDESLATLNITGDTSNTTINPLAVRLFAMLGRWSNVVDADFDVEPMLFERYELIDDGAFPPAAMPVITLVLQGSDIQKQTAEFYTEEAIAGANIALQHILAAAVEQDDVNQNGEGQ</sequence>
<dbReference type="RefSeq" id="WP_109056246.1">
    <property type="nucleotide sequence ID" value="NZ_QFFM01000003.1"/>
</dbReference>
<keyword evidence="2" id="KW-1185">Reference proteome</keyword>
<organism evidence="1 2">
    <name type="scientific">Bifidobacterium callitrichidarum</name>
    <dbReference type="NCBI Taxonomy" id="2052941"/>
    <lineage>
        <taxon>Bacteria</taxon>
        <taxon>Bacillati</taxon>
        <taxon>Actinomycetota</taxon>
        <taxon>Actinomycetes</taxon>
        <taxon>Bifidobacteriales</taxon>
        <taxon>Bifidobacteriaceae</taxon>
        <taxon>Bifidobacterium</taxon>
    </lineage>
</organism>
<reference evidence="1 2" key="1">
    <citation type="journal article" date="2018" name="Int. J. Syst. Evol. Microbiol.">
        <title>Bifidobacterium callitrichidarum sp. nov. from the faeces of the emperor tamarin (Saguinus imperator).</title>
        <authorList>
            <person name="Modesto M."/>
            <person name="Michelini S."/>
            <person name="Sansosti M.C."/>
            <person name="De Filippo C."/>
            <person name="Cavalieri D."/>
            <person name="Qvirist L."/>
            <person name="Andlid T."/>
            <person name="Spiezio C."/>
            <person name="Sandri C."/>
            <person name="Pascarelli S."/>
            <person name="Sgorbati B."/>
            <person name="Mattarelli P."/>
        </authorList>
    </citation>
    <scope>NUCLEOTIDE SEQUENCE [LARGE SCALE GENOMIC DNA]</scope>
    <source>
        <strain evidence="1 2">TRI 5</strain>
    </source>
</reference>
<proteinExistence type="predicted"/>
<name>A0A2U2NC58_9BIFI</name>
<comment type="caution">
    <text evidence="1">The sequence shown here is derived from an EMBL/GenBank/DDBJ whole genome shotgun (WGS) entry which is preliminary data.</text>
</comment>